<reference evidence="2 3" key="1">
    <citation type="submission" date="2018-02" db="EMBL/GenBank/DDBJ databases">
        <title>Sphingobacterium KA21.</title>
        <authorList>
            <person name="Vasarhelyi B.M."/>
            <person name="Deshmukh S."/>
            <person name="Balint B."/>
            <person name="Kukolya J."/>
        </authorList>
    </citation>
    <scope>NUCLEOTIDE SEQUENCE [LARGE SCALE GENOMIC DNA]</scope>
    <source>
        <strain evidence="2 3">Ka21</strain>
    </source>
</reference>
<keyword evidence="1" id="KW-1133">Transmembrane helix</keyword>
<feature type="transmembrane region" description="Helical" evidence="1">
    <location>
        <begin position="12"/>
        <end position="32"/>
    </location>
</feature>
<feature type="transmembrane region" description="Helical" evidence="1">
    <location>
        <begin position="78"/>
        <end position="97"/>
    </location>
</feature>
<evidence type="ECO:0000313" key="2">
    <source>
        <dbReference type="EMBL" id="MBE8720146.1"/>
    </source>
</evidence>
<feature type="transmembrane region" description="Helical" evidence="1">
    <location>
        <begin position="44"/>
        <end position="66"/>
    </location>
</feature>
<comment type="caution">
    <text evidence="2">The sequence shown here is derived from an EMBL/GenBank/DDBJ whole genome shotgun (WGS) entry which is preliminary data.</text>
</comment>
<dbReference type="EMBL" id="PSKQ01000017">
    <property type="protein sequence ID" value="MBE8720146.1"/>
    <property type="molecule type" value="Genomic_DNA"/>
</dbReference>
<protein>
    <submittedName>
        <fullName evidence="2">Uncharacterized protein</fullName>
    </submittedName>
</protein>
<sequence>MKDNALTKNILYGQICACLFLILAILYVRYYTCLPEIVSTLFGVVHNLAMIPVLGFLLFSFGYGVFQLLFKRRYSLTNAVVAILGVISVGFIVFEFLTV</sequence>
<keyword evidence="1" id="KW-0812">Transmembrane</keyword>
<name>A0ABR9T480_9SPHI</name>
<evidence type="ECO:0000256" key="1">
    <source>
        <dbReference type="SAM" id="Phobius"/>
    </source>
</evidence>
<keyword evidence="1" id="KW-0472">Membrane</keyword>
<accession>A0ABR9T480</accession>
<organism evidence="2 3">
    <name type="scientific">Sphingobacterium pedocola</name>
    <dbReference type="NCBI Taxonomy" id="2082722"/>
    <lineage>
        <taxon>Bacteria</taxon>
        <taxon>Pseudomonadati</taxon>
        <taxon>Bacteroidota</taxon>
        <taxon>Sphingobacteriia</taxon>
        <taxon>Sphingobacteriales</taxon>
        <taxon>Sphingobacteriaceae</taxon>
        <taxon>Sphingobacterium</taxon>
    </lineage>
</organism>
<evidence type="ECO:0000313" key="3">
    <source>
        <dbReference type="Proteomes" id="UP000618319"/>
    </source>
</evidence>
<gene>
    <name evidence="2" type="ORF">C4F40_05310</name>
</gene>
<keyword evidence="3" id="KW-1185">Reference proteome</keyword>
<dbReference type="Proteomes" id="UP000618319">
    <property type="component" value="Unassembled WGS sequence"/>
</dbReference>
<proteinExistence type="predicted"/>